<dbReference type="Gene3D" id="3.60.21.10">
    <property type="match status" value="1"/>
</dbReference>
<evidence type="ECO:0000313" key="1">
    <source>
        <dbReference type="EMBL" id="KAJ9148202.1"/>
    </source>
</evidence>
<evidence type="ECO:0008006" key="3">
    <source>
        <dbReference type="Google" id="ProtNLM"/>
    </source>
</evidence>
<sequence length="94" mass="10192">MTSPSPIPNIRTRILIISDTHGLVPSPEDAAVLQQLQQHNSNADLTFVSAFRHPLPSADVAIHCGDLTMGSKEKEYEATFFSLLASLDAPLTHP</sequence>
<dbReference type="AlphaFoldDB" id="A0AA38VR24"/>
<keyword evidence="2" id="KW-1185">Reference proteome</keyword>
<dbReference type="Proteomes" id="UP001174691">
    <property type="component" value="Unassembled WGS sequence"/>
</dbReference>
<gene>
    <name evidence="1" type="ORF">NKR19_g5996</name>
</gene>
<reference evidence="1" key="1">
    <citation type="submission" date="2022-07" db="EMBL/GenBank/DDBJ databases">
        <title>Fungi with potential for degradation of polypropylene.</title>
        <authorList>
            <person name="Gostincar C."/>
        </authorList>
    </citation>
    <scope>NUCLEOTIDE SEQUENCE</scope>
    <source>
        <strain evidence="1">EXF-13287</strain>
    </source>
</reference>
<dbReference type="InterPro" id="IPR029052">
    <property type="entry name" value="Metallo-depent_PP-like"/>
</dbReference>
<name>A0AA38VR24_9PEZI</name>
<accession>A0AA38VR24</accession>
<dbReference type="SUPFAM" id="SSF56300">
    <property type="entry name" value="Metallo-dependent phosphatases"/>
    <property type="match status" value="1"/>
</dbReference>
<organism evidence="1 2">
    <name type="scientific">Coniochaeta hoffmannii</name>
    <dbReference type="NCBI Taxonomy" id="91930"/>
    <lineage>
        <taxon>Eukaryota</taxon>
        <taxon>Fungi</taxon>
        <taxon>Dikarya</taxon>
        <taxon>Ascomycota</taxon>
        <taxon>Pezizomycotina</taxon>
        <taxon>Sordariomycetes</taxon>
        <taxon>Sordariomycetidae</taxon>
        <taxon>Coniochaetales</taxon>
        <taxon>Coniochaetaceae</taxon>
        <taxon>Coniochaeta</taxon>
    </lineage>
</organism>
<comment type="caution">
    <text evidence="1">The sequence shown here is derived from an EMBL/GenBank/DDBJ whole genome shotgun (WGS) entry which is preliminary data.</text>
</comment>
<evidence type="ECO:0000313" key="2">
    <source>
        <dbReference type="Proteomes" id="UP001174691"/>
    </source>
</evidence>
<dbReference type="EMBL" id="JANBVN010000087">
    <property type="protein sequence ID" value="KAJ9148202.1"/>
    <property type="molecule type" value="Genomic_DNA"/>
</dbReference>
<proteinExistence type="predicted"/>
<protein>
    <recommendedName>
        <fullName evidence="3">Calcineurin-like phosphoesterase domain-containing protein</fullName>
    </recommendedName>
</protein>